<feature type="domain" description="F-box" evidence="1">
    <location>
        <begin position="7"/>
        <end position="52"/>
    </location>
</feature>
<dbReference type="SUPFAM" id="SSF81383">
    <property type="entry name" value="F-box domain"/>
    <property type="match status" value="1"/>
</dbReference>
<dbReference type="Proteomes" id="UP000823775">
    <property type="component" value="Unassembled WGS sequence"/>
</dbReference>
<dbReference type="InterPro" id="IPR013187">
    <property type="entry name" value="F-box-assoc_dom_typ3"/>
</dbReference>
<dbReference type="PROSITE" id="PS50181">
    <property type="entry name" value="FBOX"/>
    <property type="match status" value="1"/>
</dbReference>
<dbReference type="InterPro" id="IPR036047">
    <property type="entry name" value="F-box-like_dom_sf"/>
</dbReference>
<sequence>MSDKKSHKSNINIPHDILLCILLRLPVKSLLRFRCVSTWFNDIISSKEFKKAQSDQSKALGRVNFLAQKCYSEANQQAMFVFPLKGFECPHVLCSHDGLVLLKNRMDDKKFFLWNPSTRQCLELASCPYLNINTLPRGCGLCYDPTTYDYKVILMYNSFYLVYSMRNFWRKKTPPPMIDQHVSSSLERPTNSCPAYICEGISTEGCVYWSIDQRLFKHHVRRDSTIIYFDMKSDEFKELPKPNFIGDDELFRLTALKGRLCLYNIWSNKESEVNMWIMDEDGWKLSMKLPKISEFCTYGSILCCMENGEIIFQGPENCYISIYKPTQQKFVIKDFISNYYIGYGYANPYPICLDSLHFPKIIHKRNQPNSVPLLW</sequence>
<organism evidence="2 3">
    <name type="scientific">Datura stramonium</name>
    <name type="common">Jimsonweed</name>
    <name type="synonym">Common thornapple</name>
    <dbReference type="NCBI Taxonomy" id="4076"/>
    <lineage>
        <taxon>Eukaryota</taxon>
        <taxon>Viridiplantae</taxon>
        <taxon>Streptophyta</taxon>
        <taxon>Embryophyta</taxon>
        <taxon>Tracheophyta</taxon>
        <taxon>Spermatophyta</taxon>
        <taxon>Magnoliopsida</taxon>
        <taxon>eudicotyledons</taxon>
        <taxon>Gunneridae</taxon>
        <taxon>Pentapetalae</taxon>
        <taxon>asterids</taxon>
        <taxon>lamiids</taxon>
        <taxon>Solanales</taxon>
        <taxon>Solanaceae</taxon>
        <taxon>Solanoideae</taxon>
        <taxon>Datureae</taxon>
        <taxon>Datura</taxon>
    </lineage>
</organism>
<accession>A0ABS8VR43</accession>
<dbReference type="PANTHER" id="PTHR31672:SF13">
    <property type="entry name" value="F-BOX PROTEIN CPR30-LIKE"/>
    <property type="match status" value="1"/>
</dbReference>
<evidence type="ECO:0000259" key="1">
    <source>
        <dbReference type="PROSITE" id="PS50181"/>
    </source>
</evidence>
<dbReference type="InterPro" id="IPR050796">
    <property type="entry name" value="SCF_F-box_component"/>
</dbReference>
<protein>
    <recommendedName>
        <fullName evidence="1">F-box domain-containing protein</fullName>
    </recommendedName>
</protein>
<evidence type="ECO:0000313" key="2">
    <source>
        <dbReference type="EMBL" id="MCE0482507.1"/>
    </source>
</evidence>
<dbReference type="SMART" id="SM00256">
    <property type="entry name" value="FBOX"/>
    <property type="match status" value="1"/>
</dbReference>
<dbReference type="EMBL" id="JACEIK010005952">
    <property type="protein sequence ID" value="MCE0482507.1"/>
    <property type="molecule type" value="Genomic_DNA"/>
</dbReference>
<gene>
    <name evidence="2" type="ORF">HAX54_041318</name>
</gene>
<proteinExistence type="predicted"/>
<comment type="caution">
    <text evidence="2">The sequence shown here is derived from an EMBL/GenBank/DDBJ whole genome shotgun (WGS) entry which is preliminary data.</text>
</comment>
<dbReference type="Gene3D" id="1.20.1280.50">
    <property type="match status" value="1"/>
</dbReference>
<dbReference type="PANTHER" id="PTHR31672">
    <property type="entry name" value="BNACNNG10540D PROTEIN"/>
    <property type="match status" value="1"/>
</dbReference>
<dbReference type="InterPro" id="IPR001810">
    <property type="entry name" value="F-box_dom"/>
</dbReference>
<dbReference type="NCBIfam" id="TIGR01640">
    <property type="entry name" value="F_box_assoc_1"/>
    <property type="match status" value="1"/>
</dbReference>
<dbReference type="Pfam" id="PF00646">
    <property type="entry name" value="F-box"/>
    <property type="match status" value="1"/>
</dbReference>
<dbReference type="Pfam" id="PF08268">
    <property type="entry name" value="FBA_3"/>
    <property type="match status" value="1"/>
</dbReference>
<name>A0ABS8VR43_DATST</name>
<dbReference type="InterPro" id="IPR017451">
    <property type="entry name" value="F-box-assoc_interact_dom"/>
</dbReference>
<keyword evidence="3" id="KW-1185">Reference proteome</keyword>
<evidence type="ECO:0000313" key="3">
    <source>
        <dbReference type="Proteomes" id="UP000823775"/>
    </source>
</evidence>
<reference evidence="2 3" key="1">
    <citation type="journal article" date="2021" name="BMC Genomics">
        <title>Datura genome reveals duplications of psychoactive alkaloid biosynthetic genes and high mutation rate following tissue culture.</title>
        <authorList>
            <person name="Rajewski A."/>
            <person name="Carter-House D."/>
            <person name="Stajich J."/>
            <person name="Litt A."/>
        </authorList>
    </citation>
    <scope>NUCLEOTIDE SEQUENCE [LARGE SCALE GENOMIC DNA]</scope>
    <source>
        <strain evidence="2">AR-01</strain>
    </source>
</reference>